<proteinExistence type="predicted"/>
<name>L8GEQ2_ACACF</name>
<dbReference type="AlphaFoldDB" id="L8GEQ2"/>
<sequence>MVYHVGRGKIVPIYDRGFVGGPATRFKEGIPWVSTHIAIRQELLLLEEDGTHPLPSSALSRLRALLDRHTKIYVVSLCHKHLVELVFRQTGCAINQESDLGAYLVLGRRLHHRHQRADEHDGDRWV</sequence>
<dbReference type="Proteomes" id="UP000011083">
    <property type="component" value="Unassembled WGS sequence"/>
</dbReference>
<accession>L8GEQ2</accession>
<dbReference type="KEGG" id="acan:ACA1_256250"/>
<dbReference type="RefSeq" id="XP_004333510.1">
    <property type="nucleotide sequence ID" value="XM_004333462.1"/>
</dbReference>
<organism evidence="1 2">
    <name type="scientific">Acanthamoeba castellanii (strain ATCC 30010 / Neff)</name>
    <dbReference type="NCBI Taxonomy" id="1257118"/>
    <lineage>
        <taxon>Eukaryota</taxon>
        <taxon>Amoebozoa</taxon>
        <taxon>Discosea</taxon>
        <taxon>Longamoebia</taxon>
        <taxon>Centramoebida</taxon>
        <taxon>Acanthamoebidae</taxon>
        <taxon>Acanthamoeba</taxon>
    </lineage>
</organism>
<evidence type="ECO:0000313" key="2">
    <source>
        <dbReference type="Proteomes" id="UP000011083"/>
    </source>
</evidence>
<protein>
    <submittedName>
        <fullName evidence="1">Uncharacterized protein</fullName>
    </submittedName>
</protein>
<dbReference type="GeneID" id="14912090"/>
<keyword evidence="2" id="KW-1185">Reference proteome</keyword>
<evidence type="ECO:0000313" key="1">
    <source>
        <dbReference type="EMBL" id="ELR11497.1"/>
    </source>
</evidence>
<dbReference type="EMBL" id="KB008148">
    <property type="protein sequence ID" value="ELR11497.1"/>
    <property type="molecule type" value="Genomic_DNA"/>
</dbReference>
<reference evidence="1 2" key="1">
    <citation type="journal article" date="2013" name="Genome Biol.">
        <title>Genome of Acanthamoeba castellanii highlights extensive lateral gene transfer and early evolution of tyrosine kinase signaling.</title>
        <authorList>
            <person name="Clarke M."/>
            <person name="Lohan A.J."/>
            <person name="Liu B."/>
            <person name="Lagkouvardos I."/>
            <person name="Roy S."/>
            <person name="Zafar N."/>
            <person name="Bertelli C."/>
            <person name="Schilde C."/>
            <person name="Kianianmomeni A."/>
            <person name="Burglin T.R."/>
            <person name="Frech C."/>
            <person name="Turcotte B."/>
            <person name="Kopec K.O."/>
            <person name="Synnott J.M."/>
            <person name="Choo C."/>
            <person name="Paponov I."/>
            <person name="Finkler A."/>
            <person name="Soon Heng Tan C."/>
            <person name="Hutchins A.P."/>
            <person name="Weinmeier T."/>
            <person name="Rattei T."/>
            <person name="Chu J.S."/>
            <person name="Gimenez G."/>
            <person name="Irimia M."/>
            <person name="Rigden D.J."/>
            <person name="Fitzpatrick D.A."/>
            <person name="Lorenzo-Morales J."/>
            <person name="Bateman A."/>
            <person name="Chiu C.H."/>
            <person name="Tang P."/>
            <person name="Hegemann P."/>
            <person name="Fromm H."/>
            <person name="Raoult D."/>
            <person name="Greub G."/>
            <person name="Miranda-Saavedra D."/>
            <person name="Chen N."/>
            <person name="Nash P."/>
            <person name="Ginger M.L."/>
            <person name="Horn M."/>
            <person name="Schaap P."/>
            <person name="Caler L."/>
            <person name="Loftus B."/>
        </authorList>
    </citation>
    <scope>NUCLEOTIDE SEQUENCE [LARGE SCALE GENOMIC DNA]</scope>
    <source>
        <strain evidence="1 2">Neff</strain>
    </source>
</reference>
<dbReference type="VEuPathDB" id="AmoebaDB:ACA1_256250"/>
<feature type="non-terminal residue" evidence="1">
    <location>
        <position position="126"/>
    </location>
</feature>
<gene>
    <name evidence="1" type="ORF">ACA1_256250</name>
</gene>